<dbReference type="AlphaFoldDB" id="A0A0L6V9U8"/>
<keyword evidence="3" id="KW-1185">Reference proteome</keyword>
<evidence type="ECO:0000256" key="1">
    <source>
        <dbReference type="SAM" id="MobiDB-lite"/>
    </source>
</evidence>
<feature type="region of interest" description="Disordered" evidence="1">
    <location>
        <begin position="142"/>
        <end position="166"/>
    </location>
</feature>
<comment type="caution">
    <text evidence="2">The sequence shown here is derived from an EMBL/GenBank/DDBJ whole genome shotgun (WGS) entry which is preliminary data.</text>
</comment>
<name>A0A0L6V9U8_9BASI</name>
<accession>A0A0L6V9U8</accession>
<evidence type="ECO:0000313" key="2">
    <source>
        <dbReference type="EMBL" id="KNZ56875.1"/>
    </source>
</evidence>
<evidence type="ECO:0000313" key="3">
    <source>
        <dbReference type="Proteomes" id="UP000037035"/>
    </source>
</evidence>
<feature type="region of interest" description="Disordered" evidence="1">
    <location>
        <begin position="226"/>
        <end position="261"/>
    </location>
</feature>
<sequence>MPARIQVRSSSPTSLLLSSPRLLIAFARFFSPSPFAPGQGLVAGGSKIRSWSWFLLDFLVYILSATGTLPASKALAWIVSREISPSHWEALTESDQQLGYGKKYLDEHGLFNYYYNCQKQLNAWMVPATEDTRACQEGREIGNEATDQPDQKHLNPPSEAPRPTLQVSNPIQRSIVFLTIIDIKHGRKLPNQRICGGSSIHSYKLAEDCDPSQIILSVDGVVDNRVHKPQRPRPALPSQRASALGPETNGNSPESSTEEESNIFRSIWKYIPL</sequence>
<protein>
    <submittedName>
        <fullName evidence="2">Uncharacterized protein</fullName>
    </submittedName>
</protein>
<organism evidence="2 3">
    <name type="scientific">Puccinia sorghi</name>
    <dbReference type="NCBI Taxonomy" id="27349"/>
    <lineage>
        <taxon>Eukaryota</taxon>
        <taxon>Fungi</taxon>
        <taxon>Dikarya</taxon>
        <taxon>Basidiomycota</taxon>
        <taxon>Pucciniomycotina</taxon>
        <taxon>Pucciniomycetes</taxon>
        <taxon>Pucciniales</taxon>
        <taxon>Pucciniaceae</taxon>
        <taxon>Puccinia</taxon>
    </lineage>
</organism>
<dbReference type="VEuPathDB" id="FungiDB:VP01_2298g1"/>
<proteinExistence type="predicted"/>
<gene>
    <name evidence="2" type="ORF">VP01_2298g1</name>
</gene>
<reference evidence="2 3" key="1">
    <citation type="submission" date="2015-08" db="EMBL/GenBank/DDBJ databases">
        <title>Next Generation Sequencing and Analysis of the Genome of Puccinia sorghi L Schw, the Causal Agent of Maize Common Rust.</title>
        <authorList>
            <person name="Rochi L."/>
            <person name="Burguener G."/>
            <person name="Darino M."/>
            <person name="Turjanski A."/>
            <person name="Kreff E."/>
            <person name="Dieguez M.J."/>
            <person name="Sacco F."/>
        </authorList>
    </citation>
    <scope>NUCLEOTIDE SEQUENCE [LARGE SCALE GENOMIC DNA]</scope>
    <source>
        <strain evidence="2 3">RO10H11247</strain>
    </source>
</reference>
<dbReference type="EMBL" id="LAVV01007167">
    <property type="protein sequence ID" value="KNZ56875.1"/>
    <property type="molecule type" value="Genomic_DNA"/>
</dbReference>
<dbReference type="Proteomes" id="UP000037035">
    <property type="component" value="Unassembled WGS sequence"/>
</dbReference>
<dbReference type="OrthoDB" id="2495286at2759"/>